<sequence length="94" mass="10653">MKTPRSAHTTTEHLLSSATDLSALRYLELPLSPEVLALKHITLPPSLSQRKRVPRWALVLSYVRPADRKNCCLVSRMIRYAGHVSRSIRIGEPH</sequence>
<evidence type="ECO:0000313" key="1">
    <source>
        <dbReference type="EMBL" id="KAK7690337.1"/>
    </source>
</evidence>
<dbReference type="AlphaFoldDB" id="A0AAW0GD34"/>
<proteinExistence type="predicted"/>
<evidence type="ECO:0000313" key="2">
    <source>
        <dbReference type="Proteomes" id="UP001385951"/>
    </source>
</evidence>
<accession>A0AAW0GD34</accession>
<name>A0AAW0GD34_9APHY</name>
<protein>
    <submittedName>
        <fullName evidence="1">Uncharacterized protein</fullName>
    </submittedName>
</protein>
<organism evidence="1 2">
    <name type="scientific">Cerrena zonata</name>
    <dbReference type="NCBI Taxonomy" id="2478898"/>
    <lineage>
        <taxon>Eukaryota</taxon>
        <taxon>Fungi</taxon>
        <taxon>Dikarya</taxon>
        <taxon>Basidiomycota</taxon>
        <taxon>Agaricomycotina</taxon>
        <taxon>Agaricomycetes</taxon>
        <taxon>Polyporales</taxon>
        <taxon>Cerrenaceae</taxon>
        <taxon>Cerrena</taxon>
    </lineage>
</organism>
<dbReference type="EMBL" id="JASBNA010000007">
    <property type="protein sequence ID" value="KAK7690337.1"/>
    <property type="molecule type" value="Genomic_DNA"/>
</dbReference>
<comment type="caution">
    <text evidence="1">The sequence shown here is derived from an EMBL/GenBank/DDBJ whole genome shotgun (WGS) entry which is preliminary data.</text>
</comment>
<reference evidence="1 2" key="1">
    <citation type="submission" date="2022-09" db="EMBL/GenBank/DDBJ databases">
        <authorList>
            <person name="Palmer J.M."/>
        </authorList>
    </citation>
    <scope>NUCLEOTIDE SEQUENCE [LARGE SCALE GENOMIC DNA]</scope>
    <source>
        <strain evidence="1 2">DSM 7382</strain>
    </source>
</reference>
<dbReference type="Proteomes" id="UP001385951">
    <property type="component" value="Unassembled WGS sequence"/>
</dbReference>
<keyword evidence="2" id="KW-1185">Reference proteome</keyword>
<gene>
    <name evidence="1" type="ORF">QCA50_006994</name>
</gene>